<proteinExistence type="predicted"/>
<dbReference type="Proteomes" id="UP000253551">
    <property type="component" value="Unassembled WGS sequence"/>
</dbReference>
<dbReference type="PANTHER" id="PTHR33194">
    <property type="entry name" value="ZINC KNUCKLE DOMAINCONTAINING PROTEIN"/>
    <property type="match status" value="1"/>
</dbReference>
<keyword evidence="2" id="KW-1185">Reference proteome</keyword>
<dbReference type="PANTHER" id="PTHR33194:SF4">
    <property type="entry name" value="CCHC-TYPE DOMAIN-CONTAINING PROTEIN"/>
    <property type="match status" value="1"/>
</dbReference>
<accession>A0A367ISJ1</accession>
<protein>
    <recommendedName>
        <fullName evidence="3">Ty3 transposon capsid-like protein domain-containing protein</fullName>
    </recommendedName>
</protein>
<feature type="non-terminal residue" evidence="1">
    <location>
        <position position="392"/>
    </location>
</feature>
<name>A0A367ISJ1_RHIST</name>
<comment type="caution">
    <text evidence="1">The sequence shown here is derived from an EMBL/GenBank/DDBJ whole genome shotgun (WGS) entry which is preliminary data.</text>
</comment>
<evidence type="ECO:0000313" key="1">
    <source>
        <dbReference type="EMBL" id="RCH80461.1"/>
    </source>
</evidence>
<dbReference type="EMBL" id="PJQM01005992">
    <property type="protein sequence ID" value="RCH80461.1"/>
    <property type="molecule type" value="Genomic_DNA"/>
</dbReference>
<dbReference type="OrthoDB" id="2290181at2759"/>
<evidence type="ECO:0000313" key="2">
    <source>
        <dbReference type="Proteomes" id="UP000253551"/>
    </source>
</evidence>
<gene>
    <name evidence="1" type="ORF">CU098_005160</name>
</gene>
<evidence type="ECO:0008006" key="3">
    <source>
        <dbReference type="Google" id="ProtNLM"/>
    </source>
</evidence>
<reference evidence="1 2" key="1">
    <citation type="journal article" date="2018" name="G3 (Bethesda)">
        <title>Phylogenetic and Phylogenomic Definition of Rhizopus Species.</title>
        <authorList>
            <person name="Gryganskyi A.P."/>
            <person name="Golan J."/>
            <person name="Dolatabadi S."/>
            <person name="Mondo S."/>
            <person name="Robb S."/>
            <person name="Idnurm A."/>
            <person name="Muszewska A."/>
            <person name="Steczkiewicz K."/>
            <person name="Masonjones S."/>
            <person name="Liao H.L."/>
            <person name="Gajdeczka M.T."/>
            <person name="Anike F."/>
            <person name="Vuek A."/>
            <person name="Anishchenko I.M."/>
            <person name="Voigt K."/>
            <person name="de Hoog G.S."/>
            <person name="Smith M.E."/>
            <person name="Heitman J."/>
            <person name="Vilgalys R."/>
            <person name="Stajich J.E."/>
        </authorList>
    </citation>
    <scope>NUCLEOTIDE SEQUENCE [LARGE SCALE GENOMIC DNA]</scope>
    <source>
        <strain evidence="1 2">LSU 92-RS-03</strain>
    </source>
</reference>
<dbReference type="AlphaFoldDB" id="A0A367ISJ1"/>
<organism evidence="1 2">
    <name type="scientific">Rhizopus stolonifer</name>
    <name type="common">Rhizopus nigricans</name>
    <dbReference type="NCBI Taxonomy" id="4846"/>
    <lineage>
        <taxon>Eukaryota</taxon>
        <taxon>Fungi</taxon>
        <taxon>Fungi incertae sedis</taxon>
        <taxon>Mucoromycota</taxon>
        <taxon>Mucoromycotina</taxon>
        <taxon>Mucoromycetes</taxon>
        <taxon>Mucorales</taxon>
        <taxon>Mucorineae</taxon>
        <taxon>Rhizopodaceae</taxon>
        <taxon>Rhizopus</taxon>
    </lineage>
</organism>
<sequence>MSSQQSEEEERNKWSLSNLAQSIMGPLPQMELRPVGHMPNLEEINMRNEYEQKSAAHGNEWKNKFSSVQEVLKLKEQQLESTQLEFQQYLDHQERTRQQLTTVRSVSEDETGSAYSTLSVGRQSSVSGPYYQQNVLHVDNDASASTPSRKRIHQVPIFRGTEKEDSYEWLLSFEKITDYYQWDDRTTLSEFMMALQGSAGLWWDSQNHTLKYGTYDAARKSFTTFFGGDIQAQSRALANIDNMRQGSESMVSFCPKLVIEITRISRETHIQLYFFYRTINSTLADKIAQTEPQTFQDAVSFGVRLKRGAKERQIARLGSGKSKIGPVSAKAGGNSYGGTSISPQPMEGVVHGAINVQGQKQQKVRIKGNCRNCGKKGHRAVTVAKNVMSLTI</sequence>